<proteinExistence type="predicted"/>
<organism evidence="1">
    <name type="scientific">Micrurus lemniscatus lemniscatus</name>
    <dbReference type="NCBI Taxonomy" id="129467"/>
    <lineage>
        <taxon>Eukaryota</taxon>
        <taxon>Metazoa</taxon>
        <taxon>Chordata</taxon>
        <taxon>Craniata</taxon>
        <taxon>Vertebrata</taxon>
        <taxon>Euteleostomi</taxon>
        <taxon>Lepidosauria</taxon>
        <taxon>Squamata</taxon>
        <taxon>Bifurcata</taxon>
        <taxon>Unidentata</taxon>
        <taxon>Episquamata</taxon>
        <taxon>Toxicofera</taxon>
        <taxon>Serpentes</taxon>
        <taxon>Colubroidea</taxon>
        <taxon>Elapidae</taxon>
        <taxon>Elapinae</taxon>
        <taxon>Micrurus</taxon>
    </lineage>
</organism>
<dbReference type="EMBL" id="IACK01113935">
    <property type="protein sequence ID" value="LAA86694.1"/>
    <property type="molecule type" value="Transcribed_RNA"/>
</dbReference>
<reference evidence="1" key="2">
    <citation type="submission" date="2017-11" db="EMBL/GenBank/DDBJ databases">
        <title>Coralsnake Venomics: Analyses of Venom Gland Transcriptomes and Proteomes of Six Brazilian Taxa.</title>
        <authorList>
            <person name="Aird S.D."/>
            <person name="Jorge da Silva N."/>
            <person name="Qiu L."/>
            <person name="Villar-Briones A."/>
            <person name="Aparecida-Saddi V."/>
            <person name="Campos-Telles M.P."/>
            <person name="Grau M."/>
            <person name="Mikheyev A.S."/>
        </authorList>
    </citation>
    <scope>NUCLEOTIDE SEQUENCE</scope>
    <source>
        <tissue evidence="1">Venom_gland</tissue>
    </source>
</reference>
<name>A0A2D4IRH1_MICLE</name>
<accession>A0A2D4IRH1</accession>
<dbReference type="AlphaFoldDB" id="A0A2D4IRH1"/>
<evidence type="ECO:0000313" key="1">
    <source>
        <dbReference type="EMBL" id="LAA86694.1"/>
    </source>
</evidence>
<protein>
    <submittedName>
        <fullName evidence="1">Uncharacterized protein</fullName>
    </submittedName>
</protein>
<sequence length="106" mass="12040">MGALCLQATDLDGEGRVLEEDGRFFCQPRLWHHIPWGDNLEGRGEHRSQAGIWKGLARFTALPALRLCDTQSCRRPCLCLKISQHLERGSKWARNGLCEQVGRLKI</sequence>
<reference evidence="1" key="1">
    <citation type="submission" date="2017-07" db="EMBL/GenBank/DDBJ databases">
        <authorList>
            <person name="Mikheyev A."/>
            <person name="Grau M."/>
        </authorList>
    </citation>
    <scope>NUCLEOTIDE SEQUENCE</scope>
    <source>
        <tissue evidence="1">Venom_gland</tissue>
    </source>
</reference>